<dbReference type="InterPro" id="IPR043504">
    <property type="entry name" value="Peptidase_S1_PA_chymotrypsin"/>
</dbReference>
<reference evidence="2" key="1">
    <citation type="journal article" date="2011" name="Genome Biol.">
        <title>The draft genome of the carcinogenic human liver fluke Clonorchis sinensis.</title>
        <authorList>
            <person name="Wang X."/>
            <person name="Chen W."/>
            <person name="Huang Y."/>
            <person name="Sun J."/>
            <person name="Men J."/>
            <person name="Liu H."/>
            <person name="Luo F."/>
            <person name="Guo L."/>
            <person name="Lv X."/>
            <person name="Deng C."/>
            <person name="Zhou C."/>
            <person name="Fan Y."/>
            <person name="Li X."/>
            <person name="Huang L."/>
            <person name="Hu Y."/>
            <person name="Liang C."/>
            <person name="Hu X."/>
            <person name="Xu J."/>
            <person name="Yu X."/>
        </authorList>
    </citation>
    <scope>NUCLEOTIDE SEQUENCE [LARGE SCALE GENOMIC DNA]</scope>
    <source>
        <strain evidence="2">Henan</strain>
    </source>
</reference>
<evidence type="ECO:0000259" key="1">
    <source>
        <dbReference type="Pfam" id="PF00089"/>
    </source>
</evidence>
<gene>
    <name evidence="2" type="ORF">CLF_103351</name>
</gene>
<dbReference type="EMBL" id="DF142974">
    <property type="protein sequence ID" value="GAA49648.1"/>
    <property type="molecule type" value="Genomic_DNA"/>
</dbReference>
<dbReference type="InterPro" id="IPR001254">
    <property type="entry name" value="Trypsin_dom"/>
</dbReference>
<sequence>MSRSNVYLMHVSCNLVISGHHRVLLIHCWSSRQRCPFGRFYFGDLQKYLATMNFTRAFYALKIRTPTSVRFAGLGFHYISHAKWKSDNHSGFHLKPPIYFIDDDYTLSTLVYDSIEIERNVIQFHRTYKCPVRQRVIRMKTIVIITVSEEIKQINLVNLSVIFNYWQDANDIALLKLTTPLDLTRPNISIVNLPTTQNSTLPQVNETGAIVGFGIFKHPDIDPTTAQLATFKVVTQNKCSQLHGAYDPTYNFCIDDELTRRAMPGVRLNTIYDCVCNPFDNAHRPYELDKDEALSSRLLGSQFESVTGGLNNHGYCIAELGSTLKAVSGNYEEYSVSTVQRRCKQTQQCDQTCALDSGQSGNGFRIVRRRRTFPGQNIGDLRFTMTSYRISVRDKTATGRKYSPCLGFRLRLKEENYERIYWVSMFLKDSLTISHHNECSTPTE</sequence>
<name>G7Y9L3_CLOSI</name>
<proteinExistence type="predicted"/>
<dbReference type="Pfam" id="PF00089">
    <property type="entry name" value="Trypsin"/>
    <property type="match status" value="1"/>
</dbReference>
<dbReference type="SUPFAM" id="SSF50494">
    <property type="entry name" value="Trypsin-like serine proteases"/>
    <property type="match status" value="1"/>
</dbReference>
<feature type="domain" description="Peptidase S1" evidence="1">
    <location>
        <begin position="162"/>
        <end position="257"/>
    </location>
</feature>
<dbReference type="Proteomes" id="UP000008909">
    <property type="component" value="Unassembled WGS sequence"/>
</dbReference>
<evidence type="ECO:0000313" key="3">
    <source>
        <dbReference type="Proteomes" id="UP000008909"/>
    </source>
</evidence>
<protein>
    <recommendedName>
        <fullName evidence="1">Peptidase S1 domain-containing protein</fullName>
    </recommendedName>
</protein>
<dbReference type="GO" id="GO:0004252">
    <property type="term" value="F:serine-type endopeptidase activity"/>
    <property type="evidence" value="ECO:0007669"/>
    <property type="project" value="InterPro"/>
</dbReference>
<organism evidence="2 3">
    <name type="scientific">Clonorchis sinensis</name>
    <name type="common">Chinese liver fluke</name>
    <dbReference type="NCBI Taxonomy" id="79923"/>
    <lineage>
        <taxon>Eukaryota</taxon>
        <taxon>Metazoa</taxon>
        <taxon>Spiralia</taxon>
        <taxon>Lophotrochozoa</taxon>
        <taxon>Platyhelminthes</taxon>
        <taxon>Trematoda</taxon>
        <taxon>Digenea</taxon>
        <taxon>Opisthorchiida</taxon>
        <taxon>Opisthorchiata</taxon>
        <taxon>Opisthorchiidae</taxon>
        <taxon>Clonorchis</taxon>
    </lineage>
</organism>
<dbReference type="Gene3D" id="2.40.10.10">
    <property type="entry name" value="Trypsin-like serine proteases"/>
    <property type="match status" value="1"/>
</dbReference>
<dbReference type="AlphaFoldDB" id="G7Y9L3"/>
<accession>G7Y9L3</accession>
<reference key="2">
    <citation type="submission" date="2011-10" db="EMBL/GenBank/DDBJ databases">
        <title>The genome and transcriptome sequence of Clonorchis sinensis provide insights into the carcinogenic liver fluke.</title>
        <authorList>
            <person name="Wang X."/>
            <person name="Huang Y."/>
            <person name="Chen W."/>
            <person name="Liu H."/>
            <person name="Guo L."/>
            <person name="Chen Y."/>
            <person name="Luo F."/>
            <person name="Zhou W."/>
            <person name="Sun J."/>
            <person name="Mao Q."/>
            <person name="Liang P."/>
            <person name="Zhou C."/>
            <person name="Tian Y."/>
            <person name="Men J."/>
            <person name="Lv X."/>
            <person name="Huang L."/>
            <person name="Zhou J."/>
            <person name="Hu Y."/>
            <person name="Li R."/>
            <person name="Zhang F."/>
            <person name="Lei H."/>
            <person name="Li X."/>
            <person name="Hu X."/>
            <person name="Liang C."/>
            <person name="Xu J."/>
            <person name="Wu Z."/>
            <person name="Yu X."/>
        </authorList>
    </citation>
    <scope>NUCLEOTIDE SEQUENCE</scope>
    <source>
        <strain>Henan</strain>
    </source>
</reference>
<keyword evidence="3" id="KW-1185">Reference proteome</keyword>
<evidence type="ECO:0000313" key="2">
    <source>
        <dbReference type="EMBL" id="GAA49648.1"/>
    </source>
</evidence>
<dbReference type="GO" id="GO:0006508">
    <property type="term" value="P:proteolysis"/>
    <property type="evidence" value="ECO:0007669"/>
    <property type="project" value="InterPro"/>
</dbReference>
<dbReference type="InterPro" id="IPR009003">
    <property type="entry name" value="Peptidase_S1_PA"/>
</dbReference>